<dbReference type="EMBL" id="RRYP01030331">
    <property type="protein sequence ID" value="TNV71198.1"/>
    <property type="molecule type" value="Genomic_DNA"/>
</dbReference>
<reference evidence="1" key="1">
    <citation type="submission" date="2019-06" db="EMBL/GenBank/DDBJ databases">
        <authorList>
            <person name="Zheng W."/>
        </authorList>
    </citation>
    <scope>NUCLEOTIDE SEQUENCE</scope>
    <source>
        <strain evidence="1">QDHG01</strain>
    </source>
</reference>
<accession>A0A8J8NA69</accession>
<dbReference type="OrthoDB" id="3829627at2759"/>
<keyword evidence="2" id="KW-1185">Reference proteome</keyword>
<sequence>MSQDRVTRDQLLFSRKPSPLRPSKFSFEQLLLPPRSALNAVLPRLTPEASQQRLRPPTHCSLTLATMVEYRSHA</sequence>
<proteinExistence type="predicted"/>
<dbReference type="Proteomes" id="UP000785679">
    <property type="component" value="Unassembled WGS sequence"/>
</dbReference>
<name>A0A8J8NA69_HALGN</name>
<evidence type="ECO:0000313" key="1">
    <source>
        <dbReference type="EMBL" id="TNV71198.1"/>
    </source>
</evidence>
<evidence type="ECO:0000313" key="2">
    <source>
        <dbReference type="Proteomes" id="UP000785679"/>
    </source>
</evidence>
<gene>
    <name evidence="1" type="ORF">FGO68_gene13618</name>
</gene>
<dbReference type="AlphaFoldDB" id="A0A8J8NA69"/>
<organism evidence="1 2">
    <name type="scientific">Halteria grandinella</name>
    <dbReference type="NCBI Taxonomy" id="5974"/>
    <lineage>
        <taxon>Eukaryota</taxon>
        <taxon>Sar</taxon>
        <taxon>Alveolata</taxon>
        <taxon>Ciliophora</taxon>
        <taxon>Intramacronucleata</taxon>
        <taxon>Spirotrichea</taxon>
        <taxon>Stichotrichia</taxon>
        <taxon>Sporadotrichida</taxon>
        <taxon>Halteriidae</taxon>
        <taxon>Halteria</taxon>
    </lineage>
</organism>
<comment type="caution">
    <text evidence="1">The sequence shown here is derived from an EMBL/GenBank/DDBJ whole genome shotgun (WGS) entry which is preliminary data.</text>
</comment>
<protein>
    <submittedName>
        <fullName evidence="1">Uncharacterized protein</fullName>
    </submittedName>
</protein>